<feature type="transmembrane region" description="Helical" evidence="6">
    <location>
        <begin position="249"/>
        <end position="267"/>
    </location>
</feature>
<evidence type="ECO:0000256" key="4">
    <source>
        <dbReference type="ARBA" id="ARBA00022989"/>
    </source>
</evidence>
<evidence type="ECO:0000256" key="2">
    <source>
        <dbReference type="ARBA" id="ARBA00008333"/>
    </source>
</evidence>
<dbReference type="Pfam" id="PF03239">
    <property type="entry name" value="FTR1"/>
    <property type="match status" value="1"/>
</dbReference>
<dbReference type="AlphaFoldDB" id="A0A382B9X3"/>
<feature type="transmembrane region" description="Helical" evidence="6">
    <location>
        <begin position="117"/>
        <end position="140"/>
    </location>
</feature>
<keyword evidence="5 6" id="KW-0472">Membrane</keyword>
<evidence type="ECO:0000256" key="3">
    <source>
        <dbReference type="ARBA" id="ARBA00022692"/>
    </source>
</evidence>
<dbReference type="GO" id="GO:0015093">
    <property type="term" value="F:ferrous iron transmembrane transporter activity"/>
    <property type="evidence" value="ECO:0007669"/>
    <property type="project" value="TreeGrafter"/>
</dbReference>
<evidence type="ECO:0000313" key="7">
    <source>
        <dbReference type="EMBL" id="SVB10620.1"/>
    </source>
</evidence>
<accession>A0A382B9X3</accession>
<evidence type="ECO:0008006" key="8">
    <source>
        <dbReference type="Google" id="ProtNLM"/>
    </source>
</evidence>
<keyword evidence="3 6" id="KW-0812">Transmembrane</keyword>
<feature type="transmembrane region" description="Helical" evidence="6">
    <location>
        <begin position="146"/>
        <end position="166"/>
    </location>
</feature>
<dbReference type="InterPro" id="IPR004923">
    <property type="entry name" value="FTR1/Fip1/EfeU"/>
</dbReference>
<protein>
    <recommendedName>
        <fullName evidence="8">High-affinity iron transporter</fullName>
    </recommendedName>
</protein>
<dbReference type="PANTHER" id="PTHR31632">
    <property type="entry name" value="IRON TRANSPORTER FTH1"/>
    <property type="match status" value="1"/>
</dbReference>
<dbReference type="PANTHER" id="PTHR31632:SF2">
    <property type="entry name" value="PLASMA MEMBRANE IRON PERMEASE"/>
    <property type="match status" value="1"/>
</dbReference>
<reference evidence="7" key="1">
    <citation type="submission" date="2018-05" db="EMBL/GenBank/DDBJ databases">
        <authorList>
            <person name="Lanie J.A."/>
            <person name="Ng W.-L."/>
            <person name="Kazmierczak K.M."/>
            <person name="Andrzejewski T.M."/>
            <person name="Davidsen T.M."/>
            <person name="Wayne K.J."/>
            <person name="Tettelin H."/>
            <person name="Glass J.I."/>
            <person name="Rusch D."/>
            <person name="Podicherti R."/>
            <person name="Tsui H.-C.T."/>
            <person name="Winkler M.E."/>
        </authorList>
    </citation>
    <scope>NUCLEOTIDE SEQUENCE</scope>
</reference>
<proteinExistence type="inferred from homology"/>
<feature type="transmembrane region" description="Helical" evidence="6">
    <location>
        <begin position="6"/>
        <end position="25"/>
    </location>
</feature>
<evidence type="ECO:0000256" key="1">
    <source>
        <dbReference type="ARBA" id="ARBA00004141"/>
    </source>
</evidence>
<keyword evidence="4 6" id="KW-1133">Transmembrane helix</keyword>
<comment type="subcellular location">
    <subcellularLocation>
        <location evidence="1">Membrane</location>
        <topology evidence="1">Multi-pass membrane protein</topology>
    </subcellularLocation>
</comment>
<feature type="transmembrane region" description="Helical" evidence="6">
    <location>
        <begin position="69"/>
        <end position="90"/>
    </location>
</feature>
<sequence>VAELLISFREVLEAALVIGILYTYLVKSERRDMLPVMWRGVMAALVLSLTASFIIQAVAGGFTGEAEKIFEGLVMITAAAILGTMIIWMARNINIAEKLESQAETVLERTDTATWGIFSLAFIAVFREGIETVLFLYGVFVNQGGLSFASSMTGAGIALGLGYMIFVQGQRVPLKTFFNVSSVFLIFVAAGMMAYGIHELESAGIIADTGRIWDVNPPVLPNGSYPIFHDKGAIGAIAKGLFGWNGDPSYLEVGIWTLTLTGLMVTWRRIIAAPRPVTE</sequence>
<dbReference type="GO" id="GO:0033573">
    <property type="term" value="C:high-affinity iron permease complex"/>
    <property type="evidence" value="ECO:0007669"/>
    <property type="project" value="InterPro"/>
</dbReference>
<organism evidence="7">
    <name type="scientific">marine metagenome</name>
    <dbReference type="NCBI Taxonomy" id="408172"/>
    <lineage>
        <taxon>unclassified sequences</taxon>
        <taxon>metagenomes</taxon>
        <taxon>ecological metagenomes</taxon>
    </lineage>
</organism>
<name>A0A382B9X3_9ZZZZ</name>
<evidence type="ECO:0000256" key="5">
    <source>
        <dbReference type="ARBA" id="ARBA00023136"/>
    </source>
</evidence>
<feature type="transmembrane region" description="Helical" evidence="6">
    <location>
        <begin position="178"/>
        <end position="197"/>
    </location>
</feature>
<evidence type="ECO:0000256" key="6">
    <source>
        <dbReference type="SAM" id="Phobius"/>
    </source>
</evidence>
<gene>
    <name evidence="7" type="ORF">METZ01_LOCUS163474</name>
</gene>
<feature type="non-terminal residue" evidence="7">
    <location>
        <position position="1"/>
    </location>
</feature>
<comment type="similarity">
    <text evidence="2">Belongs to the oxidase-dependent Fe transporter (OFeT) (TC 9.A.10.1) family.</text>
</comment>
<dbReference type="EMBL" id="UINC01028864">
    <property type="protein sequence ID" value="SVB10620.1"/>
    <property type="molecule type" value="Genomic_DNA"/>
</dbReference>
<feature type="transmembrane region" description="Helical" evidence="6">
    <location>
        <begin position="37"/>
        <end position="63"/>
    </location>
</feature>